<reference evidence="3" key="2">
    <citation type="submission" date="2015-01" db="EMBL/GenBank/DDBJ databases">
        <title>Evolutionary Origins and Diversification of the Mycorrhizal Mutualists.</title>
        <authorList>
            <consortium name="DOE Joint Genome Institute"/>
            <consortium name="Mycorrhizal Genomics Consortium"/>
            <person name="Kohler A."/>
            <person name="Kuo A."/>
            <person name="Nagy L.G."/>
            <person name="Floudas D."/>
            <person name="Copeland A."/>
            <person name="Barry K.W."/>
            <person name="Cichocki N."/>
            <person name="Veneault-Fourrey C."/>
            <person name="LaButti K."/>
            <person name="Lindquist E.A."/>
            <person name="Lipzen A."/>
            <person name="Lundell T."/>
            <person name="Morin E."/>
            <person name="Murat C."/>
            <person name="Riley R."/>
            <person name="Ohm R."/>
            <person name="Sun H."/>
            <person name="Tunlid A."/>
            <person name="Henrissat B."/>
            <person name="Grigoriev I.V."/>
            <person name="Hibbett D.S."/>
            <person name="Martin F."/>
        </authorList>
    </citation>
    <scope>NUCLEOTIDE SEQUENCE [LARGE SCALE GENOMIC DNA]</scope>
    <source>
        <strain evidence="3">Foug A</strain>
    </source>
</reference>
<dbReference type="HOGENOM" id="CLU_023805_2_2_1"/>
<dbReference type="EMBL" id="KN822185">
    <property type="protein sequence ID" value="KIM53245.1"/>
    <property type="molecule type" value="Genomic_DNA"/>
</dbReference>
<gene>
    <name evidence="2" type="ORF">SCLCIDRAFT_32005</name>
</gene>
<dbReference type="InParanoid" id="A0A0C3CXF2"/>
<evidence type="ECO:0000259" key="1">
    <source>
        <dbReference type="Pfam" id="PF01926"/>
    </source>
</evidence>
<feature type="domain" description="G" evidence="1">
    <location>
        <begin position="140"/>
        <end position="235"/>
    </location>
</feature>
<keyword evidence="3" id="KW-1185">Reference proteome</keyword>
<dbReference type="OrthoDB" id="391988at2759"/>
<reference evidence="2 3" key="1">
    <citation type="submission" date="2014-04" db="EMBL/GenBank/DDBJ databases">
        <authorList>
            <consortium name="DOE Joint Genome Institute"/>
            <person name="Kuo A."/>
            <person name="Kohler A."/>
            <person name="Nagy L.G."/>
            <person name="Floudas D."/>
            <person name="Copeland A."/>
            <person name="Barry K.W."/>
            <person name="Cichocki N."/>
            <person name="Veneault-Fourrey C."/>
            <person name="LaButti K."/>
            <person name="Lindquist E.A."/>
            <person name="Lipzen A."/>
            <person name="Lundell T."/>
            <person name="Morin E."/>
            <person name="Murat C."/>
            <person name="Sun H."/>
            <person name="Tunlid A."/>
            <person name="Henrissat B."/>
            <person name="Grigoriev I.V."/>
            <person name="Hibbett D.S."/>
            <person name="Martin F."/>
            <person name="Nordberg H.P."/>
            <person name="Cantor M.N."/>
            <person name="Hua S.X."/>
        </authorList>
    </citation>
    <scope>NUCLEOTIDE SEQUENCE [LARGE SCALE GENOMIC DNA]</scope>
    <source>
        <strain evidence="2 3">Foug A</strain>
    </source>
</reference>
<sequence>MASDRLRIFRIELTCCGKEVESAELTIDGQKHPLSRQSDSGVLCADFDPALQSASQRPFFLLVKCPKQGRFSRRKSHKVEFTSNEVLLESRNNGCRKTCNDLEVVLKLFTESSETTSSPGISEPLPSTIEGILQQCPRFRILVIGKSGVGKSSLINRTFGINAHAEHDKRGWADIKKELTSQQNSRFILHDSKGFEQGEEDTLGVVTQFIKDRRNNEDIKEQLHAVWLCFQIPNAEAGQRMMETGMEEFLQKKEEILGDVPTIFIFTKYDVLATAVENALSDRVEDYTEADVESGAKQLVEAQCVEPIKKLTKDTSIPYIAVSTAHREKLGGLIQLTYEKVSEYFGNQPGAGTSAVPTLAVIAQRVAPDLKIEGSITVGKERYWQAIFTGAVFTGRPMQDCLRVIHDDIIKLWNFRDEDKLLLSTEFRDLMVNLVNLLDQPVDRVPPQRSDTLSFMQTEGIGLVAFLPVILPLFVGLKLVEWAYQAYNRTPEVQRNFVVYIADLTNVLDILFTLTSCRNEQNLNIRTVKAAWKAYYESIRSKHVHAQIRGCSVTIFGNNAVILEIENLVRQRYVIDQVLMKRVREVSARDLEREEPW</sequence>
<accession>A0A0C3CXF2</accession>
<dbReference type="Gene3D" id="3.40.50.300">
    <property type="entry name" value="P-loop containing nucleotide triphosphate hydrolases"/>
    <property type="match status" value="1"/>
</dbReference>
<dbReference type="GO" id="GO:0005525">
    <property type="term" value="F:GTP binding"/>
    <property type="evidence" value="ECO:0007669"/>
    <property type="project" value="InterPro"/>
</dbReference>
<dbReference type="Pfam" id="PF01926">
    <property type="entry name" value="MMR_HSR1"/>
    <property type="match status" value="1"/>
</dbReference>
<name>A0A0C3CXF2_9AGAM</name>
<dbReference type="Proteomes" id="UP000053989">
    <property type="component" value="Unassembled WGS sequence"/>
</dbReference>
<dbReference type="SUPFAM" id="SSF52540">
    <property type="entry name" value="P-loop containing nucleoside triphosphate hydrolases"/>
    <property type="match status" value="1"/>
</dbReference>
<protein>
    <recommendedName>
        <fullName evidence="1">G domain-containing protein</fullName>
    </recommendedName>
</protein>
<organism evidence="2 3">
    <name type="scientific">Scleroderma citrinum Foug A</name>
    <dbReference type="NCBI Taxonomy" id="1036808"/>
    <lineage>
        <taxon>Eukaryota</taxon>
        <taxon>Fungi</taxon>
        <taxon>Dikarya</taxon>
        <taxon>Basidiomycota</taxon>
        <taxon>Agaricomycotina</taxon>
        <taxon>Agaricomycetes</taxon>
        <taxon>Agaricomycetidae</taxon>
        <taxon>Boletales</taxon>
        <taxon>Sclerodermatineae</taxon>
        <taxon>Sclerodermataceae</taxon>
        <taxon>Scleroderma</taxon>
    </lineage>
</organism>
<evidence type="ECO:0000313" key="3">
    <source>
        <dbReference type="Proteomes" id="UP000053989"/>
    </source>
</evidence>
<dbReference type="InterPro" id="IPR006073">
    <property type="entry name" value="GTP-bd"/>
</dbReference>
<dbReference type="STRING" id="1036808.A0A0C3CXF2"/>
<evidence type="ECO:0000313" key="2">
    <source>
        <dbReference type="EMBL" id="KIM53245.1"/>
    </source>
</evidence>
<proteinExistence type="predicted"/>
<dbReference type="InterPro" id="IPR027417">
    <property type="entry name" value="P-loop_NTPase"/>
</dbReference>
<dbReference type="AlphaFoldDB" id="A0A0C3CXF2"/>
<dbReference type="CDD" id="cd00882">
    <property type="entry name" value="Ras_like_GTPase"/>
    <property type="match status" value="1"/>
</dbReference>